<dbReference type="PROSITE" id="PS50104">
    <property type="entry name" value="TIR"/>
    <property type="match status" value="1"/>
</dbReference>
<dbReference type="FunFam" id="3.40.50.10140:FF:000007">
    <property type="entry name" value="Disease resistance protein (TIR-NBS-LRR class)"/>
    <property type="match status" value="1"/>
</dbReference>
<dbReference type="InterPro" id="IPR002182">
    <property type="entry name" value="NB-ARC"/>
</dbReference>
<dbReference type="GO" id="GO:0006952">
    <property type="term" value="P:defense response"/>
    <property type="evidence" value="ECO:0007669"/>
    <property type="project" value="UniProtKB-KW"/>
</dbReference>
<keyword evidence="4" id="KW-0520">NAD</keyword>
<dbReference type="Gene3D" id="3.80.10.10">
    <property type="entry name" value="Ribonuclease Inhibitor"/>
    <property type="match status" value="1"/>
</dbReference>
<evidence type="ECO:0000256" key="3">
    <source>
        <dbReference type="ARBA" id="ARBA00022821"/>
    </source>
</evidence>
<dbReference type="Gene3D" id="1.10.8.430">
    <property type="entry name" value="Helical domain of apoptotic protease-activating factors"/>
    <property type="match status" value="1"/>
</dbReference>
<dbReference type="InterPro" id="IPR011713">
    <property type="entry name" value="Leu-rich_rpt_3"/>
</dbReference>
<dbReference type="Pfam" id="PF23282">
    <property type="entry name" value="WHD_ROQ1"/>
    <property type="match status" value="1"/>
</dbReference>
<dbReference type="SUPFAM" id="SSF46785">
    <property type="entry name" value="Winged helix' DNA-binding domain"/>
    <property type="match status" value="1"/>
</dbReference>
<dbReference type="InterPro" id="IPR044974">
    <property type="entry name" value="Disease_R_plants"/>
</dbReference>
<dbReference type="AlphaFoldDB" id="V7AQC1"/>
<evidence type="ECO:0000313" key="6">
    <source>
        <dbReference type="EMBL" id="ESW07520.1"/>
    </source>
</evidence>
<dbReference type="PRINTS" id="PR00364">
    <property type="entry name" value="DISEASERSIST"/>
</dbReference>
<protein>
    <recommendedName>
        <fullName evidence="5">TIR domain-containing protein</fullName>
    </recommendedName>
</protein>
<sequence length="1044" mass="118865">MSSFMKKHDVFVSFRGEDTRSSFISHLYKALKDNSIGAYIDCLLDRGEDVWPALAKAIQDSHVSIVVFSESYASSKWCLQELVKILECRKQLGLVVIPVFYNVDPSDIRNQKGSYEKALEELLESNEEKVPKWKAALTEAANISGWDSRTHRDESHVIENVVNDILQKLHLRCRSELKGLVGNEENCRNVEVLLKSCRVIGIWGMGGIGKSTIAKVLFAEHFPQYDHVCFVANAREYLLDKLFSTLLKKEVSATNVIGSSFHMRRLSSRKVFIVLDDVDMDSLELLEYLCGEFEDRHSDSKLVITTRDRQLLVGRVDAIYHVQEWKKTESLKLFCSEAFKKSYPERGYESLSESAVEYAGGIPLALKVLGSYLRSKGINFWQSTIRKLSLYPNERIQKVLEVSYTALHDLEKNMFLDIVFFFKEKQKDNVIRILDACGFEATSGIEVLADKALLTISYTNIIQMHDLLQQMGLEIVRQECTADPGRRSRLKDNEAREVIKENKGTDAIQGIELDLSKVKNLPLHSDTFTKMKTLRFLKFYNSSGESSSNTYLDLPATLDPFSDKLRYIEWIGYPFESLPSPFSAKLLVEIHMPHSKVKQLWKGIQELDNLEGIDLSECKQFKELPDLSKAPRLKWVNLSCVESLRYLHPSVLSSATLVTLILDGCTKLKSVKGEKRLKSLEKISVNGCLNLEEFAVSLDLLKISNMNNRGIQMSGTSVRRKRCPLEESFCLTYLKKMKLVDSGLLVKDLINYKLPSIKYLYMLNLDECSMRTLPETIKNFGYLRILSLENCNQLLHLPKLPSSINYLGAINCTSLVTVSNLVNLAEAMWGSTRFITFKNSLKLDEHSCKLLMESVQLIMVSAAFDNMVRKSHDLHGYSYNSVELCVPGSRVPHQIKYWSTECFITIDLPKLSNLRGFIYSVVLSPSGETKKHATRIICKRHLRENTRESWVSSDIEGLNTDHVYVWYDPFHCDGIFKYNEPSVCFEFCVTNDKGEVDGFMCIKECGVGVIGVSELLSVLGELDWDSDKKKNLVKRVELIAQDKG</sequence>
<dbReference type="InterPro" id="IPR000157">
    <property type="entry name" value="TIR_dom"/>
</dbReference>
<evidence type="ECO:0000256" key="4">
    <source>
        <dbReference type="ARBA" id="ARBA00023027"/>
    </source>
</evidence>
<name>V7AQC1_PHAVU</name>
<dbReference type="Proteomes" id="UP000000226">
    <property type="component" value="Chromosome 10"/>
</dbReference>
<keyword evidence="1" id="KW-0433">Leucine-rich repeat</keyword>
<dbReference type="GO" id="GO:0007165">
    <property type="term" value="P:signal transduction"/>
    <property type="evidence" value="ECO:0007669"/>
    <property type="project" value="InterPro"/>
</dbReference>
<dbReference type="Gramene" id="ESW07520">
    <property type="protein sequence ID" value="ESW07520"/>
    <property type="gene ID" value="PHAVU_010G136700g"/>
</dbReference>
<evidence type="ECO:0000256" key="2">
    <source>
        <dbReference type="ARBA" id="ARBA00022737"/>
    </source>
</evidence>
<dbReference type="SUPFAM" id="SSF52058">
    <property type="entry name" value="L domain-like"/>
    <property type="match status" value="1"/>
</dbReference>
<accession>V7AQC1</accession>
<dbReference type="InterPro" id="IPR027417">
    <property type="entry name" value="P-loop_NTPase"/>
</dbReference>
<proteinExistence type="predicted"/>
<dbReference type="InterPro" id="IPR042197">
    <property type="entry name" value="Apaf_helical"/>
</dbReference>
<reference evidence="7" key="1">
    <citation type="journal article" date="2014" name="Nat. Genet.">
        <title>A reference genome for common bean and genome-wide analysis of dual domestications.</title>
        <authorList>
            <person name="Schmutz J."/>
            <person name="McClean P.E."/>
            <person name="Mamidi S."/>
            <person name="Wu G.A."/>
            <person name="Cannon S.B."/>
            <person name="Grimwood J."/>
            <person name="Jenkins J."/>
            <person name="Shu S."/>
            <person name="Song Q."/>
            <person name="Chavarro C."/>
            <person name="Torres-Torres M."/>
            <person name="Geffroy V."/>
            <person name="Moghaddam S.M."/>
            <person name="Gao D."/>
            <person name="Abernathy B."/>
            <person name="Barry K."/>
            <person name="Blair M."/>
            <person name="Brick M.A."/>
            <person name="Chovatia M."/>
            <person name="Gepts P."/>
            <person name="Goodstein D.M."/>
            <person name="Gonzales M."/>
            <person name="Hellsten U."/>
            <person name="Hyten D.L."/>
            <person name="Jia G."/>
            <person name="Kelly J.D."/>
            <person name="Kudrna D."/>
            <person name="Lee R."/>
            <person name="Richard M.M."/>
            <person name="Miklas P.N."/>
            <person name="Osorno J.M."/>
            <person name="Rodrigues J."/>
            <person name="Thareau V."/>
            <person name="Urrea C.A."/>
            <person name="Wang M."/>
            <person name="Yu Y."/>
            <person name="Zhang M."/>
            <person name="Wing R.A."/>
            <person name="Cregan P.B."/>
            <person name="Rokhsar D.S."/>
            <person name="Jackson S.A."/>
        </authorList>
    </citation>
    <scope>NUCLEOTIDE SEQUENCE [LARGE SCALE GENOMIC DNA]</scope>
    <source>
        <strain evidence="7">cv. G19833</strain>
    </source>
</reference>
<dbReference type="Gene3D" id="3.40.50.300">
    <property type="entry name" value="P-loop containing nucleotide triphosphate hydrolases"/>
    <property type="match status" value="1"/>
</dbReference>
<dbReference type="OrthoDB" id="1055097at2759"/>
<keyword evidence="2" id="KW-0677">Repeat</keyword>
<evidence type="ECO:0000313" key="7">
    <source>
        <dbReference type="Proteomes" id="UP000000226"/>
    </source>
</evidence>
<dbReference type="InterPro" id="IPR058192">
    <property type="entry name" value="WHD_ROQ1-like"/>
</dbReference>
<dbReference type="Pfam" id="PF07725">
    <property type="entry name" value="LRR_3"/>
    <property type="match status" value="1"/>
</dbReference>
<dbReference type="SMART" id="SM00255">
    <property type="entry name" value="TIR"/>
    <property type="match status" value="1"/>
</dbReference>
<gene>
    <name evidence="6" type="ORF">PHAVU_010G136700g</name>
</gene>
<dbReference type="InterPro" id="IPR032675">
    <property type="entry name" value="LRR_dom_sf"/>
</dbReference>
<dbReference type="OMA" id="NEENCRN"/>
<dbReference type="InterPro" id="IPR036390">
    <property type="entry name" value="WH_DNA-bd_sf"/>
</dbReference>
<dbReference type="Pfam" id="PF00931">
    <property type="entry name" value="NB-ARC"/>
    <property type="match status" value="1"/>
</dbReference>
<dbReference type="InterPro" id="IPR035897">
    <property type="entry name" value="Toll_tir_struct_dom_sf"/>
</dbReference>
<dbReference type="GO" id="GO:0043531">
    <property type="term" value="F:ADP binding"/>
    <property type="evidence" value="ECO:0007669"/>
    <property type="project" value="InterPro"/>
</dbReference>
<keyword evidence="3" id="KW-0611">Plant defense</keyword>
<dbReference type="SUPFAM" id="SSF52200">
    <property type="entry name" value="Toll/Interleukin receptor TIR domain"/>
    <property type="match status" value="1"/>
</dbReference>
<dbReference type="EMBL" id="CM002297">
    <property type="protein sequence ID" value="ESW07520.1"/>
    <property type="molecule type" value="Genomic_DNA"/>
</dbReference>
<dbReference type="Gene3D" id="3.40.50.10140">
    <property type="entry name" value="Toll/interleukin-1 receptor homology (TIR) domain"/>
    <property type="match status" value="1"/>
</dbReference>
<dbReference type="SMR" id="V7AQC1"/>
<dbReference type="PANTHER" id="PTHR11017">
    <property type="entry name" value="LEUCINE-RICH REPEAT-CONTAINING PROTEIN"/>
    <property type="match status" value="1"/>
</dbReference>
<dbReference type="Pfam" id="PF01582">
    <property type="entry name" value="TIR"/>
    <property type="match status" value="1"/>
</dbReference>
<keyword evidence="7" id="KW-1185">Reference proteome</keyword>
<dbReference type="SUPFAM" id="SSF52540">
    <property type="entry name" value="P-loop containing nucleoside triphosphate hydrolases"/>
    <property type="match status" value="1"/>
</dbReference>
<evidence type="ECO:0000259" key="5">
    <source>
        <dbReference type="PROSITE" id="PS50104"/>
    </source>
</evidence>
<feature type="domain" description="TIR" evidence="5">
    <location>
        <begin position="6"/>
        <end position="169"/>
    </location>
</feature>
<dbReference type="PANTHER" id="PTHR11017:SF243">
    <property type="entry name" value="ADP-RIBOSYL CYCLASE_CYCLIC ADP-RIBOSE HYDROLASE"/>
    <property type="match status" value="1"/>
</dbReference>
<organism evidence="6 7">
    <name type="scientific">Phaseolus vulgaris</name>
    <name type="common">Kidney bean</name>
    <name type="synonym">French bean</name>
    <dbReference type="NCBI Taxonomy" id="3885"/>
    <lineage>
        <taxon>Eukaryota</taxon>
        <taxon>Viridiplantae</taxon>
        <taxon>Streptophyta</taxon>
        <taxon>Embryophyta</taxon>
        <taxon>Tracheophyta</taxon>
        <taxon>Spermatophyta</taxon>
        <taxon>Magnoliopsida</taxon>
        <taxon>eudicotyledons</taxon>
        <taxon>Gunneridae</taxon>
        <taxon>Pentapetalae</taxon>
        <taxon>rosids</taxon>
        <taxon>fabids</taxon>
        <taxon>Fabales</taxon>
        <taxon>Fabaceae</taxon>
        <taxon>Papilionoideae</taxon>
        <taxon>50 kb inversion clade</taxon>
        <taxon>NPAAA clade</taxon>
        <taxon>indigoferoid/millettioid clade</taxon>
        <taxon>Phaseoleae</taxon>
        <taxon>Phaseolus</taxon>
    </lineage>
</organism>
<evidence type="ECO:0000256" key="1">
    <source>
        <dbReference type="ARBA" id="ARBA00022614"/>
    </source>
</evidence>